<comment type="pathway">
    <text evidence="1 6">Amino-acid biosynthesis; L-serine biosynthesis; L-serine from 3-phospho-D-glycerate: step 1/3.</text>
</comment>
<evidence type="ECO:0000259" key="9">
    <source>
        <dbReference type="Pfam" id="PF19304"/>
    </source>
</evidence>
<reference evidence="10" key="1">
    <citation type="submission" date="2022-10" db="EMBL/GenBank/DDBJ databases">
        <title>The WGS of Solirubrobacter sp. CPCC 204708.</title>
        <authorList>
            <person name="Jiang Z."/>
        </authorList>
    </citation>
    <scope>NUCLEOTIDE SEQUENCE</scope>
    <source>
        <strain evidence="10">CPCC 204708</strain>
    </source>
</reference>
<dbReference type="EMBL" id="JAPCID010000031">
    <property type="protein sequence ID" value="MDA0139955.1"/>
    <property type="molecule type" value="Genomic_DNA"/>
</dbReference>
<dbReference type="InterPro" id="IPR045865">
    <property type="entry name" value="ACT-like_dom_sf"/>
</dbReference>
<dbReference type="InterPro" id="IPR036291">
    <property type="entry name" value="NAD(P)-bd_dom_sf"/>
</dbReference>
<feature type="domain" description="D-3-phosphoglycerate dehydrogenase ASB" evidence="9">
    <location>
        <begin position="330"/>
        <end position="437"/>
    </location>
</feature>
<dbReference type="InterPro" id="IPR029752">
    <property type="entry name" value="D-isomer_DH_CS1"/>
</dbReference>
<dbReference type="EC" id="1.1.1.95" evidence="6"/>
<keyword evidence="4 6" id="KW-0520">NAD</keyword>
<dbReference type="InterPro" id="IPR029009">
    <property type="entry name" value="ASB_dom_sf"/>
</dbReference>
<comment type="similarity">
    <text evidence="2 6">Belongs to the D-isomer specific 2-hydroxyacid dehydrogenase family.</text>
</comment>
<evidence type="ECO:0000313" key="10">
    <source>
        <dbReference type="EMBL" id="MDA0139955.1"/>
    </source>
</evidence>
<dbReference type="SUPFAM" id="SSF55021">
    <property type="entry name" value="ACT-like"/>
    <property type="match status" value="1"/>
</dbReference>
<evidence type="ECO:0000256" key="4">
    <source>
        <dbReference type="ARBA" id="ARBA00023027"/>
    </source>
</evidence>
<dbReference type="Proteomes" id="UP001147700">
    <property type="component" value="Unassembled WGS sequence"/>
</dbReference>
<dbReference type="RefSeq" id="WP_202952632.1">
    <property type="nucleotide sequence ID" value="NZ_JAPCID010000031.1"/>
</dbReference>
<dbReference type="InterPro" id="IPR006139">
    <property type="entry name" value="D-isomer_2_OHA_DH_cat_dom"/>
</dbReference>
<comment type="caution">
    <text evidence="10">The sequence shown here is derived from an EMBL/GenBank/DDBJ whole genome shotgun (WGS) entry which is preliminary data.</text>
</comment>
<keyword evidence="11" id="KW-1185">Reference proteome</keyword>
<dbReference type="Pfam" id="PF02826">
    <property type="entry name" value="2-Hacid_dh_C"/>
    <property type="match status" value="1"/>
</dbReference>
<evidence type="ECO:0000256" key="2">
    <source>
        <dbReference type="ARBA" id="ARBA00005854"/>
    </source>
</evidence>
<keyword evidence="3 6" id="KW-0560">Oxidoreductase</keyword>
<dbReference type="Gene3D" id="3.30.1330.90">
    <property type="entry name" value="D-3-phosphoglycerate dehydrogenase, domain 3"/>
    <property type="match status" value="1"/>
</dbReference>
<dbReference type="SUPFAM" id="SSF51735">
    <property type="entry name" value="NAD(P)-binding Rossmann-fold domains"/>
    <property type="match status" value="1"/>
</dbReference>
<dbReference type="InterPro" id="IPR029753">
    <property type="entry name" value="D-isomer_DH_CS"/>
</dbReference>
<dbReference type="Pfam" id="PF19304">
    <property type="entry name" value="PGDH_inter"/>
    <property type="match status" value="1"/>
</dbReference>
<evidence type="ECO:0000256" key="5">
    <source>
        <dbReference type="ARBA" id="ARBA00048731"/>
    </source>
</evidence>
<dbReference type="CDD" id="cd12173">
    <property type="entry name" value="PGDH_4"/>
    <property type="match status" value="1"/>
</dbReference>
<gene>
    <name evidence="10" type="primary">serA</name>
    <name evidence="10" type="ORF">OJ962_20800</name>
</gene>
<evidence type="ECO:0000256" key="6">
    <source>
        <dbReference type="RuleBase" id="RU363003"/>
    </source>
</evidence>
<dbReference type="PROSITE" id="PS00671">
    <property type="entry name" value="D_2_HYDROXYACID_DH_3"/>
    <property type="match status" value="1"/>
</dbReference>
<keyword evidence="6" id="KW-0028">Amino-acid biosynthesis</keyword>
<dbReference type="Gene3D" id="3.30.70.260">
    <property type="match status" value="1"/>
</dbReference>
<evidence type="ECO:0000259" key="8">
    <source>
        <dbReference type="Pfam" id="PF02826"/>
    </source>
</evidence>
<dbReference type="InterPro" id="IPR006140">
    <property type="entry name" value="D-isomer_DH_NAD-bd"/>
</dbReference>
<dbReference type="CDD" id="cd04902">
    <property type="entry name" value="ACT_3PGDH-xct"/>
    <property type="match status" value="1"/>
</dbReference>
<feature type="domain" description="D-isomer specific 2-hydroxyacid dehydrogenase catalytic" evidence="7">
    <location>
        <begin position="10"/>
        <end position="318"/>
    </location>
</feature>
<dbReference type="SUPFAM" id="SSF52283">
    <property type="entry name" value="Formate/glycerate dehydrogenase catalytic domain-like"/>
    <property type="match status" value="1"/>
</dbReference>
<dbReference type="PANTHER" id="PTHR42938:SF47">
    <property type="entry name" value="HYDROXYPYRUVATE REDUCTASE"/>
    <property type="match status" value="1"/>
</dbReference>
<comment type="catalytic activity">
    <reaction evidence="5 6">
        <text>(2R)-3-phosphoglycerate + NAD(+) = 3-phosphooxypyruvate + NADH + H(+)</text>
        <dbReference type="Rhea" id="RHEA:12641"/>
        <dbReference type="ChEBI" id="CHEBI:15378"/>
        <dbReference type="ChEBI" id="CHEBI:18110"/>
        <dbReference type="ChEBI" id="CHEBI:57540"/>
        <dbReference type="ChEBI" id="CHEBI:57945"/>
        <dbReference type="ChEBI" id="CHEBI:58272"/>
        <dbReference type="EC" id="1.1.1.95"/>
    </reaction>
</comment>
<evidence type="ECO:0000313" key="11">
    <source>
        <dbReference type="Proteomes" id="UP001147700"/>
    </source>
</evidence>
<feature type="domain" description="D-isomer specific 2-hydroxyacid dehydrogenase NAD-binding" evidence="8">
    <location>
        <begin position="111"/>
        <end position="286"/>
    </location>
</feature>
<dbReference type="InterPro" id="IPR006236">
    <property type="entry name" value="PGDH"/>
</dbReference>
<sequence>MTALTENYRVLVAEKIAATGVDMLKERFDVEVGTDWTREELLERIGGFHGILIRSATKLDAEVLERADNLKVVGRAGVGVDNVDVQTASKKGIIVANAPEANTVAAAEHTVALILALARNIPQAHASLTSGKWERSKLGGTELDGKTLGVLGFGRIGQLVAIRARAFGMRVIAFDPFTADSRYREIGAEKAENADEVLAAADFLTLHLPKTPETQGFINAETIGKCKDGVRIINVARGPLIVDEDLQAALDSGKVAGAALDVFTTEPITDHPLFGYANVVVTPHLGASTAEAQDRAGVQTAEQVVAALTGGSVTTAVNIPAISAEDMEVLGPFVPLAQKLGTIAASLADSVERVEIEYLGRIAERDTRLLTLSVLTGLFAGRTEEGVNLVNAPTLAEERGISVAETRETNARDYSDLVRLTLVGGSESVRVVGTTLGQLHRPHLLEAWGQRFNLQIDDPHLALFRYSDVPGMVGRVGSSLGEAGVNISAAAVGRQAPGEGESDLAVMAVTTDGAVPQAVIDQIASSDGFVSGRSISLG</sequence>
<dbReference type="PROSITE" id="PS00065">
    <property type="entry name" value="D_2_HYDROXYACID_DH_1"/>
    <property type="match status" value="1"/>
</dbReference>
<dbReference type="SUPFAM" id="SSF143548">
    <property type="entry name" value="Serine metabolism enzymes domain"/>
    <property type="match status" value="1"/>
</dbReference>
<evidence type="ECO:0000256" key="1">
    <source>
        <dbReference type="ARBA" id="ARBA00005216"/>
    </source>
</evidence>
<dbReference type="Gene3D" id="3.40.50.720">
    <property type="entry name" value="NAD(P)-binding Rossmann-like Domain"/>
    <property type="match status" value="2"/>
</dbReference>
<dbReference type="Pfam" id="PF00389">
    <property type="entry name" value="2-Hacid_dh"/>
    <property type="match status" value="1"/>
</dbReference>
<keyword evidence="6" id="KW-0718">Serine biosynthesis</keyword>
<evidence type="ECO:0000259" key="7">
    <source>
        <dbReference type="Pfam" id="PF00389"/>
    </source>
</evidence>
<dbReference type="PANTHER" id="PTHR42938">
    <property type="entry name" value="FORMATE DEHYDROGENASE 1"/>
    <property type="match status" value="1"/>
</dbReference>
<organism evidence="10 11">
    <name type="scientific">Solirubrobacter deserti</name>
    <dbReference type="NCBI Taxonomy" id="2282478"/>
    <lineage>
        <taxon>Bacteria</taxon>
        <taxon>Bacillati</taxon>
        <taxon>Actinomycetota</taxon>
        <taxon>Thermoleophilia</taxon>
        <taxon>Solirubrobacterales</taxon>
        <taxon>Solirubrobacteraceae</taxon>
        <taxon>Solirubrobacter</taxon>
    </lineage>
</organism>
<proteinExistence type="inferred from homology"/>
<dbReference type="PROSITE" id="PS00670">
    <property type="entry name" value="D_2_HYDROXYACID_DH_2"/>
    <property type="match status" value="1"/>
</dbReference>
<accession>A0ABT4RN96</accession>
<name>A0ABT4RN96_9ACTN</name>
<dbReference type="NCBIfam" id="TIGR01327">
    <property type="entry name" value="PGDH"/>
    <property type="match status" value="1"/>
</dbReference>
<protein>
    <recommendedName>
        <fullName evidence="6">D-3-phosphoglycerate dehydrogenase</fullName>
        <ecNumber evidence="6">1.1.1.95</ecNumber>
    </recommendedName>
</protein>
<dbReference type="InterPro" id="IPR045626">
    <property type="entry name" value="PGDH_ASB_dom"/>
</dbReference>
<evidence type="ECO:0000256" key="3">
    <source>
        <dbReference type="ARBA" id="ARBA00023002"/>
    </source>
</evidence>
<dbReference type="GO" id="GO:0004617">
    <property type="term" value="F:phosphoglycerate dehydrogenase activity"/>
    <property type="evidence" value="ECO:0007669"/>
    <property type="project" value="UniProtKB-EC"/>
</dbReference>